<keyword evidence="2" id="KW-1185">Reference proteome</keyword>
<accession>A0A0P5X9V0</accession>
<protein>
    <submittedName>
        <fullName evidence="1">Uncharacterized protein</fullName>
    </submittedName>
</protein>
<sequence>MNNPMILFVVTMLTASVHGTLTAEDQPTFDPTVAIANFNQFKTNLDKAQEFLISLYKGAFVGISAFWLVYSFWMVVSVFYYSFSVSYLNARDEAEAEAKENEIQRAFQVSQIDVNSIFQKLRSIHDKATSKVGDSCYQRGLCEIRSYLATTRFYSGIPKLIRRMLRLEPQSRETGTCSQIHYECTITKLLASLIQ</sequence>
<dbReference type="Proteomes" id="UP000076858">
    <property type="component" value="Unassembled WGS sequence"/>
</dbReference>
<dbReference type="AlphaFoldDB" id="A0A0P5X9V0"/>
<evidence type="ECO:0000313" key="1">
    <source>
        <dbReference type="EMBL" id="KZS15369.1"/>
    </source>
</evidence>
<proteinExistence type="predicted"/>
<evidence type="ECO:0000313" key="2">
    <source>
        <dbReference type="Proteomes" id="UP000076858"/>
    </source>
</evidence>
<dbReference type="OrthoDB" id="6336530at2759"/>
<gene>
    <name evidence="1" type="ORF">APZ42_019018</name>
</gene>
<name>A0A0P5X9V0_9CRUS</name>
<comment type="caution">
    <text evidence="1">The sequence shown here is derived from an EMBL/GenBank/DDBJ whole genome shotgun (WGS) entry which is preliminary data.</text>
</comment>
<dbReference type="EMBL" id="LRGB01000872">
    <property type="protein sequence ID" value="KZS15369.1"/>
    <property type="molecule type" value="Genomic_DNA"/>
</dbReference>
<organism evidence="1 2">
    <name type="scientific">Daphnia magna</name>
    <dbReference type="NCBI Taxonomy" id="35525"/>
    <lineage>
        <taxon>Eukaryota</taxon>
        <taxon>Metazoa</taxon>
        <taxon>Ecdysozoa</taxon>
        <taxon>Arthropoda</taxon>
        <taxon>Crustacea</taxon>
        <taxon>Branchiopoda</taxon>
        <taxon>Diplostraca</taxon>
        <taxon>Cladocera</taxon>
        <taxon>Anomopoda</taxon>
        <taxon>Daphniidae</taxon>
        <taxon>Daphnia</taxon>
    </lineage>
</organism>
<reference evidence="1 2" key="1">
    <citation type="submission" date="2016-03" db="EMBL/GenBank/DDBJ databases">
        <title>EvidentialGene: Evidence-directed Construction of Genes on Genomes.</title>
        <authorList>
            <person name="Gilbert D.G."/>
            <person name="Choi J.-H."/>
            <person name="Mockaitis K."/>
            <person name="Colbourne J."/>
            <person name="Pfrender M."/>
        </authorList>
    </citation>
    <scope>NUCLEOTIDE SEQUENCE [LARGE SCALE GENOMIC DNA]</scope>
    <source>
        <strain evidence="1 2">Xinb3</strain>
        <tissue evidence="1">Complete organism</tissue>
    </source>
</reference>